<dbReference type="Pfam" id="PF13672">
    <property type="entry name" value="PP2C_2"/>
    <property type="match status" value="1"/>
</dbReference>
<accession>A0ABY5ARH6</accession>
<dbReference type="InterPro" id="IPR001932">
    <property type="entry name" value="PPM-type_phosphatase-like_dom"/>
</dbReference>
<sequence length="265" mass="28188">MNWRVLGASVCGTSHQKRSQPCQDAWAATIRDDGLLLAAVADGAGSATRSQDGAEWAVQAAIAYLADLTLPPLTKAEIRDREDKPSEEPDLNQLLTQALQAARTRVIEEAEAAGLPVRECASTLILLVANHEGVAVAQIGDGAAVMIDESGTLTALSQPQQGEYANQTTFLTSEGAIAQAEISIYPIPPRGIALFSDGLQRLALEMPQGTPHERFFSPLFQFIQQDSDEAGANEQLQGFLTSPRVSQRTDDDLTLVLAGAIAPSP</sequence>
<dbReference type="InterPro" id="IPR036457">
    <property type="entry name" value="PPM-type-like_dom_sf"/>
</dbReference>
<reference evidence="2" key="1">
    <citation type="submission" date="2022-06" db="EMBL/GenBank/DDBJ databases">
        <title>Genome sequence of Phormidium yuhuli AB48 isolated from an industrial photobioreactor environment.</title>
        <authorList>
            <person name="Qiu Y."/>
            <person name="Noonan A.J.C."/>
            <person name="Dofher K."/>
            <person name="Koch M."/>
            <person name="Kieft B."/>
            <person name="Lin X."/>
            <person name="Ziels R.M."/>
            <person name="Hallam S.J."/>
        </authorList>
    </citation>
    <scope>NUCLEOTIDE SEQUENCE</scope>
    <source>
        <strain evidence="2">AB48</strain>
    </source>
</reference>
<dbReference type="RefSeq" id="WP_252663856.1">
    <property type="nucleotide sequence ID" value="NZ_CP098611.1"/>
</dbReference>
<keyword evidence="3" id="KW-1185">Reference proteome</keyword>
<feature type="domain" description="PPM-type phosphatase" evidence="1">
    <location>
        <begin position="11"/>
        <end position="240"/>
    </location>
</feature>
<protein>
    <submittedName>
        <fullName evidence="2">Protein phosphatase 2C domain-containing protein</fullName>
    </submittedName>
</protein>
<gene>
    <name evidence="2" type="ORF">NEA10_03620</name>
</gene>
<dbReference type="Proteomes" id="UP001056708">
    <property type="component" value="Chromosome"/>
</dbReference>
<evidence type="ECO:0000313" key="3">
    <source>
        <dbReference type="Proteomes" id="UP001056708"/>
    </source>
</evidence>
<organism evidence="2 3">
    <name type="scientific">Phormidium yuhuli AB48</name>
    <dbReference type="NCBI Taxonomy" id="2940671"/>
    <lineage>
        <taxon>Bacteria</taxon>
        <taxon>Bacillati</taxon>
        <taxon>Cyanobacteriota</taxon>
        <taxon>Cyanophyceae</taxon>
        <taxon>Oscillatoriophycideae</taxon>
        <taxon>Oscillatoriales</taxon>
        <taxon>Oscillatoriaceae</taxon>
        <taxon>Phormidium</taxon>
        <taxon>Phormidium yuhuli</taxon>
    </lineage>
</organism>
<proteinExistence type="predicted"/>
<dbReference type="EMBL" id="CP098611">
    <property type="protein sequence ID" value="USR91827.1"/>
    <property type="molecule type" value="Genomic_DNA"/>
</dbReference>
<evidence type="ECO:0000259" key="1">
    <source>
        <dbReference type="Pfam" id="PF13672"/>
    </source>
</evidence>
<evidence type="ECO:0000313" key="2">
    <source>
        <dbReference type="EMBL" id="USR91827.1"/>
    </source>
</evidence>
<name>A0ABY5ARH6_9CYAN</name>
<dbReference type="Gene3D" id="3.60.40.10">
    <property type="entry name" value="PPM-type phosphatase domain"/>
    <property type="match status" value="1"/>
</dbReference>
<dbReference type="SUPFAM" id="SSF81606">
    <property type="entry name" value="PP2C-like"/>
    <property type="match status" value="1"/>
</dbReference>